<accession>A0A1G9CU77</accession>
<gene>
    <name evidence="2" type="ORF">SAMN05216243_3545</name>
</gene>
<dbReference type="Proteomes" id="UP000198694">
    <property type="component" value="Unassembled WGS sequence"/>
</dbReference>
<protein>
    <submittedName>
        <fullName evidence="2">YqzE-like protein</fullName>
    </submittedName>
</protein>
<sequence>MSGNDYVKFMTQEIVKYMDTPQEERKKRKSGRKHEPDDVSDQWLGLIPFAFRLLIKRKK</sequence>
<dbReference type="AlphaFoldDB" id="A0A1G9CU77"/>
<evidence type="ECO:0000313" key="2">
    <source>
        <dbReference type="EMBL" id="SDK55261.1"/>
    </source>
</evidence>
<dbReference type="EMBL" id="FNFL01000008">
    <property type="protein sequence ID" value="SDK55261.1"/>
    <property type="molecule type" value="Genomic_DNA"/>
</dbReference>
<proteinExistence type="predicted"/>
<dbReference type="Pfam" id="PF14038">
    <property type="entry name" value="YqzE"/>
    <property type="match status" value="1"/>
</dbReference>
<dbReference type="RefSeq" id="WP_093217072.1">
    <property type="nucleotide sequence ID" value="NZ_FNFL01000008.1"/>
</dbReference>
<dbReference type="STRING" id="407036.SAMN05216243_3545"/>
<evidence type="ECO:0000313" key="3">
    <source>
        <dbReference type="Proteomes" id="UP000198694"/>
    </source>
</evidence>
<evidence type="ECO:0000256" key="1">
    <source>
        <dbReference type="SAM" id="MobiDB-lite"/>
    </source>
</evidence>
<reference evidence="2 3" key="1">
    <citation type="submission" date="2016-10" db="EMBL/GenBank/DDBJ databases">
        <authorList>
            <person name="de Groot N.N."/>
        </authorList>
    </citation>
    <scope>NUCLEOTIDE SEQUENCE [LARGE SCALE GENOMIC DNA]</scope>
    <source>
        <strain evidence="2 3">CGMCC 1.6502</strain>
    </source>
</reference>
<dbReference type="OrthoDB" id="2691835at2"/>
<feature type="region of interest" description="Disordered" evidence="1">
    <location>
        <begin position="18"/>
        <end position="39"/>
    </location>
</feature>
<name>A0A1G9CU77_9BACI</name>
<keyword evidence="3" id="KW-1185">Reference proteome</keyword>
<organism evidence="2 3">
    <name type="scientific">Sediminibacillus albus</name>
    <dbReference type="NCBI Taxonomy" id="407036"/>
    <lineage>
        <taxon>Bacteria</taxon>
        <taxon>Bacillati</taxon>
        <taxon>Bacillota</taxon>
        <taxon>Bacilli</taxon>
        <taxon>Bacillales</taxon>
        <taxon>Bacillaceae</taxon>
        <taxon>Sediminibacillus</taxon>
    </lineage>
</organism>
<dbReference type="InterPro" id="IPR025622">
    <property type="entry name" value="YqzE"/>
</dbReference>